<dbReference type="NCBIfam" id="TIGR03891">
    <property type="entry name" value="thiopep_ocin"/>
    <property type="match status" value="1"/>
</dbReference>
<proteinExistence type="predicted"/>
<evidence type="ECO:0000313" key="3">
    <source>
        <dbReference type="EMBL" id="ARP61527.1"/>
    </source>
</evidence>
<dbReference type="SMR" id="A0A1W6WY92"/>
<reference evidence="3 4" key="1">
    <citation type="submission" date="2017-04" db="EMBL/GenBank/DDBJ databases">
        <title>Complete Genome Sequence of Bacillus thuringiensis type Strain ATCC 10792.</title>
        <authorList>
            <person name="Oh D.-H."/>
            <person name="Park B.-J."/>
            <person name="Shuai W."/>
            <person name="Chelliah R."/>
        </authorList>
    </citation>
    <scope>NUCLEOTIDE SEQUENCE [LARGE SCALE GENOMIC DNA]</scope>
    <source>
        <strain evidence="3 4">ATCC 10792</strain>
        <plasmid evidence="3 4">poh1</plasmid>
    </source>
</reference>
<accession>A0A1W6WY92</accession>
<dbReference type="GeneID" id="67469863"/>
<feature type="domain" description="Lantibiotic dehydratase N-terminal" evidence="1">
    <location>
        <begin position="44"/>
        <end position="680"/>
    </location>
</feature>
<dbReference type="RefSeq" id="WP_000682666.1">
    <property type="nucleotide sequence ID" value="NZ_CP021062.1"/>
</dbReference>
<dbReference type="Proteomes" id="UP000194143">
    <property type="component" value="Plasmid poh1"/>
</dbReference>
<dbReference type="InterPro" id="IPR006827">
    <property type="entry name" value="Lant_deHydtase_N"/>
</dbReference>
<name>A0A1W6WY92_BACTU</name>
<geneLocation type="plasmid" evidence="3 4">
    <name>poh1</name>
</geneLocation>
<dbReference type="Pfam" id="PF14028">
    <property type="entry name" value="Lant_dehydr_C"/>
    <property type="match status" value="1"/>
</dbReference>
<keyword evidence="3" id="KW-0614">Plasmid</keyword>
<feature type="domain" description="Thiopeptide-type bacteriocin biosynthesis" evidence="2">
    <location>
        <begin position="752"/>
        <end position="1007"/>
    </location>
</feature>
<keyword evidence="4" id="KW-1185">Reference proteome</keyword>
<dbReference type="AlphaFoldDB" id="A0A1W6WY92"/>
<dbReference type="InterPro" id="IPR023809">
    <property type="entry name" value="Thiopep_bacteriocin_synth_dom"/>
</dbReference>
<dbReference type="EMBL" id="CP021062">
    <property type="protein sequence ID" value="ARP61527.1"/>
    <property type="molecule type" value="Genomic_DNA"/>
</dbReference>
<gene>
    <name evidence="3" type="ORF">CAB88_31550</name>
</gene>
<dbReference type="Pfam" id="PF04738">
    <property type="entry name" value="Lant_dehydr_N"/>
    <property type="match status" value="1"/>
</dbReference>
<evidence type="ECO:0000313" key="4">
    <source>
        <dbReference type="Proteomes" id="UP000194143"/>
    </source>
</evidence>
<evidence type="ECO:0000259" key="1">
    <source>
        <dbReference type="Pfam" id="PF04738"/>
    </source>
</evidence>
<evidence type="ECO:0000259" key="2">
    <source>
        <dbReference type="Pfam" id="PF14028"/>
    </source>
</evidence>
<organism evidence="3 4">
    <name type="scientific">Bacillus thuringiensis</name>
    <dbReference type="NCBI Taxonomy" id="1428"/>
    <lineage>
        <taxon>Bacteria</taxon>
        <taxon>Bacillati</taxon>
        <taxon>Bacillota</taxon>
        <taxon>Bacilli</taxon>
        <taxon>Bacillales</taxon>
        <taxon>Bacillaceae</taxon>
        <taxon>Bacillus</taxon>
        <taxon>Bacillus cereus group</taxon>
    </lineage>
</organism>
<protein>
    <submittedName>
        <fullName evidence="3">Thiopeptide-type bacteriocin biosynthesis domain-containing protein</fullName>
    </submittedName>
</protein>
<sequence>MKHQLLNTYMYRKPILTLKEYQELFDSKISTLEYENKIKEIFSDDKLKLAIYISSPTMYEALNRLDSLDAKKKRNFLHGITKFLIRMSTRPTPFGLFAGMGIESINNNGKGSFNIDSYFRLDFSTIYKIVEVLENQDEILKKANIRFNNLLYKHGNRLKLPYQSNVHNKDNIDEHMKIMTVKNSPVLDYIRKITRNDINFEQLVDKINKEFNTEDTTSKGYLKKLIDNDILFSDLRPALSSNDPFKYLITILEEKNINHELLDNLKQINFSLDKFNLTKEEISVKELSNFKSLLKTFKLCGEKDIRVDAKLTNSSELALGDEDITNLEELSRIMSYLGCINPLQVLNSYRDSFIEKYGPYQEVPILELLDEDLGLGKPNDYVTNGNSQPQISENLRAVRNLIQNWQTEALINNENIILDEDKIKEIKKHISRNDIEKENIDLELYFNYFQCKGANKFYLVPNTGSTQIGNTYGRFKYMFNKNEINQLKDFNEFIEDQDSNIKFADLRINPDNSSLANIMNSPSVYKSEINLCTNPSESCSNNIDIENLVVGINNNKFYIRDSSSNNIIIPKISNMFNYENANLIYRFLADVGALYSGIWGNIHHHFYDSHVYPKIVYKNIVVSPKRWIFHHTFTQKMSEEEFISVFLDWCTRNNITNYIYLAEYDNKLLLNIKNKLHLSIIFQEFSKLKMNDRLSLFECEEDIFVSSNKRFEECVFSFRQTDRKKITFTNSLNRNYQYINDMNRVKLLGSDWISLRVNYVDSRVEEFLSCGYKEFYKHNKDINKIEKGFFVRYADPTPHLRIRFKLSKNEKYNTFLGNITEWLTNEREKGLVNDFHFVSYNPEIERYGNFLIDKAEDIFSIDSLIVADSFEGDVPLNRELFCCLNIMSILKGFNLNFASQLEILNMAIDPKMYKEAYRENKANLDPIITNIYDYIEIPMSEKLIIPTTFNDRDNVIRKYAELIDANEDVLTNVKSDIIASILHMHCNRLNGINRDLENKILGMCYHTIKKYMNLIKYKYNVLV</sequence>